<protein>
    <submittedName>
        <fullName evidence="2">Uncharacterized protein LOC142168819</fullName>
    </submittedName>
</protein>
<dbReference type="RefSeq" id="XP_075086078.1">
    <property type="nucleotide sequence ID" value="XM_075229977.1"/>
</dbReference>
<keyword evidence="1" id="KW-1185">Reference proteome</keyword>
<reference evidence="2" key="2">
    <citation type="submission" date="2025-08" db="UniProtKB">
        <authorList>
            <consortium name="RefSeq"/>
        </authorList>
    </citation>
    <scope>IDENTIFICATION</scope>
    <source>
        <tissue evidence="2">Leaf</tissue>
    </source>
</reference>
<evidence type="ECO:0000313" key="2">
    <source>
        <dbReference type="RefSeq" id="XP_075086078.1"/>
    </source>
</evidence>
<reference evidence="1" key="1">
    <citation type="journal article" date="2014" name="Nat. Commun.">
        <title>The tobacco genome sequence and its comparison with those of tomato and potato.</title>
        <authorList>
            <person name="Sierro N."/>
            <person name="Battey J.N."/>
            <person name="Ouadi S."/>
            <person name="Bakaher N."/>
            <person name="Bovet L."/>
            <person name="Willig A."/>
            <person name="Goepfert S."/>
            <person name="Peitsch M.C."/>
            <person name="Ivanov N.V."/>
        </authorList>
    </citation>
    <scope>NUCLEOTIDE SEQUENCE [LARGE SCALE GENOMIC DNA]</scope>
</reference>
<accession>A0AC58SM85</accession>
<organism evidence="1 2">
    <name type="scientific">Nicotiana tabacum</name>
    <name type="common">Common tobacco</name>
    <dbReference type="NCBI Taxonomy" id="4097"/>
    <lineage>
        <taxon>Eukaryota</taxon>
        <taxon>Viridiplantae</taxon>
        <taxon>Streptophyta</taxon>
        <taxon>Embryophyta</taxon>
        <taxon>Tracheophyta</taxon>
        <taxon>Spermatophyta</taxon>
        <taxon>Magnoliopsida</taxon>
        <taxon>eudicotyledons</taxon>
        <taxon>Gunneridae</taxon>
        <taxon>Pentapetalae</taxon>
        <taxon>asterids</taxon>
        <taxon>lamiids</taxon>
        <taxon>Solanales</taxon>
        <taxon>Solanaceae</taxon>
        <taxon>Nicotianoideae</taxon>
        <taxon>Nicotianeae</taxon>
        <taxon>Nicotiana</taxon>
    </lineage>
</organism>
<evidence type="ECO:0000313" key="1">
    <source>
        <dbReference type="Proteomes" id="UP000790787"/>
    </source>
</evidence>
<proteinExistence type="predicted"/>
<name>A0AC58SM85_TOBAC</name>
<sequence>MSQPQATMPDLVQEHGVQDAPSPMPTVVPTITLPAGAVIRKARGAAPLTWDEFSKLFMDHFLPDSLKQKYVRDFERLVQTPDMDMSTYNTKFCNLASYAPYLVPTHEARVRRLVDRLVGRLYTAVAPHMKTLSYTNAVDLARKIENKVRDERATSELRKKAKTGGSFSGSFSENRRAGNQRQQQQQGSQTGTHLSSQSAYRPHYRQGTRGPSSLSRHRNSRQIYAIAPVCQTCGRSHLGQCRVLIGECFRCGQLGHHLRDCPQPPRNFNQASTQSTAPTHTTRNTLGATDIGNRGRCAGDRATVNQGQGNAGRGQARVFAFTRQDAQASNAVVTSILSVCSFDALALIDPGSTHSYVSSYFALRFSRQPELLNDPFLVATLVGESLLAEYVYRACQIRVEGRDTLVDLIIVKFEIPNKPSFVLKGGQVPETCKVVSFMKAQRLLKKGCLGLLAIVNYTIKETISIENVPVVREFSDVFPEDLPGLPPDFSIKAAPLTKLTQKNTKFQWTQECEQSFQKLKTCLTTAPILTLPSGSEGFTIFCDASRVGLGCVLMQNGRVIAYALRQLKKHEQKYHTHDLEMAAAFKAKHQRPAGLLQQIEIPEWKWERITMDFVTGLPRTLRGYDSVWVIVDRLTKSAYFLLVKTTYSGVRYAQIFMNEIVRLHGVPISIISDRESQVTSHFWKSFQEALGARFEVGETNLLGSDLVQEAMDKVQLIRQRLLTAQSRQKSYADKRRRDLVFAIRDKVFLRVSPMKGVMRFGKRGKLNPGFIGPYEILDRMGVVDYHLALPLELSFIHPVFHVSMLRKCISDSSQVLEAPTIPLDEKLSYEEEPMAIVVRQIRKLLSKNIVFVNVLWRNHIVEEATWEIEDAIRVNYPHLFQSTEKIVDAGENFVN</sequence>
<gene>
    <name evidence="2" type="primary">LOC142168819</name>
</gene>
<dbReference type="Proteomes" id="UP000790787">
    <property type="component" value="Chromosome 14"/>
</dbReference>